<keyword evidence="3" id="KW-0449">Lipoprotein</keyword>
<accession>A0A1W1D1M9</accession>
<dbReference type="EMBL" id="FPHP01000001">
    <property type="protein sequence ID" value="SFV74464.1"/>
    <property type="molecule type" value="Genomic_DNA"/>
</dbReference>
<dbReference type="Gene3D" id="1.25.40.10">
    <property type="entry name" value="Tetratricopeptide repeat domain"/>
    <property type="match status" value="1"/>
</dbReference>
<keyword evidence="1" id="KW-0732">Signal</keyword>
<name>A0A1W1D1M9_9ZZZZ</name>
<evidence type="ECO:0000313" key="3">
    <source>
        <dbReference type="EMBL" id="SFV74464.1"/>
    </source>
</evidence>
<feature type="domain" description="Outer membrane lipoprotein BamD-like" evidence="2">
    <location>
        <begin position="35"/>
        <end position="153"/>
    </location>
</feature>
<proteinExistence type="predicted"/>
<sequence length="249" mass="29605">MIKKITLSLITSTALVLFLGCSKDVEEYNKPAIYWYTHMIDSISRYDLDKADDYYTSLQGEHIGSPLLPEATMIMALAHLHNKEYILSEYFFDEYIKRYATYEEKEFSEFMKIKAKYMALPNVRRDQFLLYETLEDCEKFKQMYPNSKYFYFVDTMATNLFVAKAFFNKSIAGLYRRIDKPLSAKYYENKDNLQWIKSDEIKPPYVPWYREWFEGDGEGSWYGFLLPDIPSVVSRNSVHDDNQTKIKEK</sequence>
<dbReference type="InterPro" id="IPR039565">
    <property type="entry name" value="BamD-like"/>
</dbReference>
<gene>
    <name evidence="3" type="ORF">MNB_SM-3-1376</name>
</gene>
<reference evidence="3" key="1">
    <citation type="submission" date="2016-10" db="EMBL/GenBank/DDBJ databases">
        <authorList>
            <person name="de Groot N.N."/>
        </authorList>
    </citation>
    <scope>NUCLEOTIDE SEQUENCE</scope>
</reference>
<dbReference type="InterPro" id="IPR011990">
    <property type="entry name" value="TPR-like_helical_dom_sf"/>
</dbReference>
<dbReference type="PROSITE" id="PS51257">
    <property type="entry name" value="PROKAR_LIPOPROTEIN"/>
    <property type="match status" value="1"/>
</dbReference>
<dbReference type="Pfam" id="PF13525">
    <property type="entry name" value="YfiO"/>
    <property type="match status" value="1"/>
</dbReference>
<organism evidence="3">
    <name type="scientific">hydrothermal vent metagenome</name>
    <dbReference type="NCBI Taxonomy" id="652676"/>
    <lineage>
        <taxon>unclassified sequences</taxon>
        <taxon>metagenomes</taxon>
        <taxon>ecological metagenomes</taxon>
    </lineage>
</organism>
<evidence type="ECO:0000259" key="2">
    <source>
        <dbReference type="Pfam" id="PF13525"/>
    </source>
</evidence>
<evidence type="ECO:0000256" key="1">
    <source>
        <dbReference type="ARBA" id="ARBA00022729"/>
    </source>
</evidence>
<dbReference type="AlphaFoldDB" id="A0A1W1D1M9"/>
<protein>
    <submittedName>
        <fullName evidence="3">Putative lipoprotein</fullName>
    </submittedName>
</protein>